<dbReference type="Gene3D" id="3.40.50.150">
    <property type="entry name" value="Vaccinia Virus protein VP39"/>
    <property type="match status" value="1"/>
</dbReference>
<dbReference type="GO" id="GO:0032259">
    <property type="term" value="P:methylation"/>
    <property type="evidence" value="ECO:0007669"/>
    <property type="project" value="UniProtKB-KW"/>
</dbReference>
<accession>A0A812DIC7</accession>
<dbReference type="Proteomes" id="UP000597762">
    <property type="component" value="Unassembled WGS sequence"/>
</dbReference>
<dbReference type="AlphaFoldDB" id="A0A812DIC7"/>
<evidence type="ECO:0000259" key="6">
    <source>
        <dbReference type="Pfam" id="PF13847"/>
    </source>
</evidence>
<dbReference type="EMBL" id="CAHIKZ030003744">
    <property type="protein sequence ID" value="CAE1303829.1"/>
    <property type="molecule type" value="Genomic_DNA"/>
</dbReference>
<feature type="domain" description="Methyltransferase" evidence="6">
    <location>
        <begin position="65"/>
        <end position="201"/>
    </location>
</feature>
<evidence type="ECO:0000256" key="2">
    <source>
        <dbReference type="ARBA" id="ARBA00022603"/>
    </source>
</evidence>
<proteinExistence type="inferred from homology"/>
<evidence type="ECO:0000256" key="3">
    <source>
        <dbReference type="ARBA" id="ARBA00022679"/>
    </source>
</evidence>
<evidence type="ECO:0000313" key="8">
    <source>
        <dbReference type="Proteomes" id="UP000597762"/>
    </source>
</evidence>
<dbReference type="SUPFAM" id="SSF53335">
    <property type="entry name" value="S-adenosyl-L-methionine-dependent methyltransferases"/>
    <property type="match status" value="1"/>
</dbReference>
<reference evidence="7" key="1">
    <citation type="submission" date="2021-01" db="EMBL/GenBank/DDBJ databases">
        <authorList>
            <person name="Li R."/>
            <person name="Bekaert M."/>
        </authorList>
    </citation>
    <scope>NUCLEOTIDE SEQUENCE</scope>
    <source>
        <strain evidence="7">Farmed</strain>
    </source>
</reference>
<dbReference type="GO" id="GO:0005737">
    <property type="term" value="C:cytoplasm"/>
    <property type="evidence" value="ECO:0007669"/>
    <property type="project" value="UniProtKB-SubCell"/>
</dbReference>
<sequence length="225" mass="25545">MMGDCNGQDKRDFTSSELGTKEYWDEVYKLELENYNESKDIGEIWFGENCQASVIRWIKNCEKIKKDSAIVDLGCGNGALLIELARQGFSCLTGFDYSENAITFAKTISAEENFNNIIFEVGDILNEESCLAFNQKYQVCHDKGTYDAISLMSDNFKPLQMSYIKVVKKILNEGGFFIITSCNWTKDQLLEQFSNDFHFNEVIPTSTFQFGGSTGSKYTTLVLIK</sequence>
<evidence type="ECO:0000256" key="5">
    <source>
        <dbReference type="HAMAP-Rule" id="MF_03188"/>
    </source>
</evidence>
<dbReference type="GO" id="GO:0016279">
    <property type="term" value="F:protein-lysine N-methyltransferase activity"/>
    <property type="evidence" value="ECO:0007669"/>
    <property type="project" value="UniProtKB-UniRule"/>
</dbReference>
<dbReference type="CDD" id="cd02440">
    <property type="entry name" value="AdoMet_MTases"/>
    <property type="match status" value="1"/>
</dbReference>
<dbReference type="InterPro" id="IPR029063">
    <property type="entry name" value="SAM-dependent_MTases_sf"/>
</dbReference>
<dbReference type="InterPro" id="IPR025714">
    <property type="entry name" value="Methyltranfer_dom"/>
</dbReference>
<keyword evidence="3 5" id="KW-0808">Transferase</keyword>
<comment type="similarity">
    <text evidence="5">Belongs to the class I-like SAM-binding methyltransferase superfamily. EFM4 family.</text>
</comment>
<comment type="function">
    <text evidence="5">S-adenosyl-L-methionine-dependent protein-lysine N-methyltransferase that methylates elongation factor 1-alpha.</text>
</comment>
<evidence type="ECO:0000256" key="1">
    <source>
        <dbReference type="ARBA" id="ARBA00022490"/>
    </source>
</evidence>
<dbReference type="EC" id="2.1.1.-" evidence="5"/>
<keyword evidence="8" id="KW-1185">Reference proteome</keyword>
<dbReference type="HAMAP" id="MF_03188">
    <property type="entry name" value="Methyltr_EFM4"/>
    <property type="match status" value="1"/>
</dbReference>
<dbReference type="OrthoDB" id="540004at2759"/>
<comment type="subcellular location">
    <subcellularLocation>
        <location evidence="5">Cytoplasm</location>
    </subcellularLocation>
</comment>
<keyword evidence="2 5" id="KW-0489">Methyltransferase</keyword>
<keyword evidence="4 5" id="KW-0949">S-adenosyl-L-methionine</keyword>
<comment type="caution">
    <text evidence="7">The sequence shown here is derived from an EMBL/GenBank/DDBJ whole genome shotgun (WGS) entry which is preliminary data.</text>
</comment>
<name>A0A812DIC7_ACAPH</name>
<dbReference type="PANTHER" id="PTHR12843">
    <property type="entry name" value="PROTEIN-LYSINE N-METHYLTRANSFERASE METTL10"/>
    <property type="match status" value="1"/>
</dbReference>
<gene>
    <name evidence="7" type="ORF">SPHA_56545</name>
</gene>
<protein>
    <recommendedName>
        <fullName evidence="5">Protein-lysine N-methyltransferase SPHA_56545</fullName>
        <ecNumber evidence="5">2.1.1.-</ecNumber>
    </recommendedName>
</protein>
<dbReference type="Pfam" id="PF13847">
    <property type="entry name" value="Methyltransf_31"/>
    <property type="match status" value="1"/>
</dbReference>
<dbReference type="PANTHER" id="PTHR12843:SF5">
    <property type="entry name" value="EEF1A LYSINE METHYLTRANSFERASE 2"/>
    <property type="match status" value="1"/>
</dbReference>
<keyword evidence="1 5" id="KW-0963">Cytoplasm</keyword>
<dbReference type="InterPro" id="IPR026635">
    <property type="entry name" value="Efm4/METTL10"/>
</dbReference>
<evidence type="ECO:0000256" key="4">
    <source>
        <dbReference type="ARBA" id="ARBA00022691"/>
    </source>
</evidence>
<evidence type="ECO:0000313" key="7">
    <source>
        <dbReference type="EMBL" id="CAE1303829.1"/>
    </source>
</evidence>
<organism evidence="7 8">
    <name type="scientific">Acanthosepion pharaonis</name>
    <name type="common">Pharaoh cuttlefish</name>
    <name type="synonym">Sepia pharaonis</name>
    <dbReference type="NCBI Taxonomy" id="158019"/>
    <lineage>
        <taxon>Eukaryota</taxon>
        <taxon>Metazoa</taxon>
        <taxon>Spiralia</taxon>
        <taxon>Lophotrochozoa</taxon>
        <taxon>Mollusca</taxon>
        <taxon>Cephalopoda</taxon>
        <taxon>Coleoidea</taxon>
        <taxon>Decapodiformes</taxon>
        <taxon>Sepiida</taxon>
        <taxon>Sepiina</taxon>
        <taxon>Sepiidae</taxon>
        <taxon>Acanthosepion</taxon>
    </lineage>
</organism>